<evidence type="ECO:0000313" key="3">
    <source>
        <dbReference type="Proteomes" id="UP001642487"/>
    </source>
</evidence>
<feature type="compositionally biased region" description="Basic and acidic residues" evidence="1">
    <location>
        <begin position="108"/>
        <end position="121"/>
    </location>
</feature>
<feature type="region of interest" description="Disordered" evidence="1">
    <location>
        <begin position="172"/>
        <end position="203"/>
    </location>
</feature>
<accession>A0ABP0YYC5</accession>
<sequence length="203" mass="23106">MPAPLTLTWTVVTASKVLQPSLCFSLSNPQFDLLIRSLITKFISQQKFQVVSKESAFTDEKDLATPQAMDDRLKYRPNPDMLISKTEEAAEDGDGIYRPPKFAPTSMEEDKKSRKERSNSWRKDLETLRRVRQSDYMMELMDDMAGTPEEKSRYGMGGVTDSFYEEVKSLPLKGADAEQPTDFGNGSGRMRQHKKRKVCHIGL</sequence>
<evidence type="ECO:0000256" key="1">
    <source>
        <dbReference type="SAM" id="MobiDB-lite"/>
    </source>
</evidence>
<proteinExistence type="predicted"/>
<feature type="region of interest" description="Disordered" evidence="1">
    <location>
        <begin position="86"/>
        <end position="121"/>
    </location>
</feature>
<protein>
    <submittedName>
        <fullName evidence="2">Uncharacterized protein</fullName>
    </submittedName>
</protein>
<name>A0ABP0YYC5_9ROSI</name>
<keyword evidence="3" id="KW-1185">Reference proteome</keyword>
<dbReference type="EMBL" id="OZ021741">
    <property type="protein sequence ID" value="CAK9325547.1"/>
    <property type="molecule type" value="Genomic_DNA"/>
</dbReference>
<dbReference type="Proteomes" id="UP001642487">
    <property type="component" value="Chromosome 7"/>
</dbReference>
<gene>
    <name evidence="2" type="ORF">CITCOLO1_LOCUS17813</name>
</gene>
<evidence type="ECO:0000313" key="2">
    <source>
        <dbReference type="EMBL" id="CAK9325547.1"/>
    </source>
</evidence>
<feature type="compositionally biased region" description="Basic residues" evidence="1">
    <location>
        <begin position="190"/>
        <end position="203"/>
    </location>
</feature>
<organism evidence="2 3">
    <name type="scientific">Citrullus colocynthis</name>
    <name type="common">colocynth</name>
    <dbReference type="NCBI Taxonomy" id="252529"/>
    <lineage>
        <taxon>Eukaryota</taxon>
        <taxon>Viridiplantae</taxon>
        <taxon>Streptophyta</taxon>
        <taxon>Embryophyta</taxon>
        <taxon>Tracheophyta</taxon>
        <taxon>Spermatophyta</taxon>
        <taxon>Magnoliopsida</taxon>
        <taxon>eudicotyledons</taxon>
        <taxon>Gunneridae</taxon>
        <taxon>Pentapetalae</taxon>
        <taxon>rosids</taxon>
        <taxon>fabids</taxon>
        <taxon>Cucurbitales</taxon>
        <taxon>Cucurbitaceae</taxon>
        <taxon>Benincaseae</taxon>
        <taxon>Citrullus</taxon>
    </lineage>
</organism>
<reference evidence="2 3" key="1">
    <citation type="submission" date="2024-03" db="EMBL/GenBank/DDBJ databases">
        <authorList>
            <person name="Gkanogiannis A."/>
            <person name="Becerra Lopez-Lavalle L."/>
        </authorList>
    </citation>
    <scope>NUCLEOTIDE SEQUENCE [LARGE SCALE GENOMIC DNA]</scope>
</reference>